<keyword evidence="2" id="KW-1133">Transmembrane helix</keyword>
<evidence type="ECO:0000256" key="2">
    <source>
        <dbReference type="SAM" id="Phobius"/>
    </source>
</evidence>
<reference evidence="3" key="1">
    <citation type="submission" date="2021-02" db="EMBL/GenBank/DDBJ databases">
        <title>Natronoglycomyces albus gen. nov., sp. nov, a haloalkaliphilic actinobacterium from a soda solonchak soil.</title>
        <authorList>
            <person name="Sorokin D.Y."/>
            <person name="Khijniak T.V."/>
            <person name="Zakharycheva A.P."/>
            <person name="Boueva O.V."/>
            <person name="Ariskina E.V."/>
            <person name="Hahnke R.L."/>
            <person name="Bunk B."/>
            <person name="Sproer C."/>
            <person name="Schumann P."/>
            <person name="Evtushenko L.I."/>
            <person name="Kublanov I.V."/>
        </authorList>
    </citation>
    <scope>NUCLEOTIDE SEQUENCE</scope>
    <source>
        <strain evidence="3">DSM 106290</strain>
    </source>
</reference>
<dbReference type="Proteomes" id="UP000662939">
    <property type="component" value="Chromosome"/>
</dbReference>
<dbReference type="RefSeq" id="WP_213169986.1">
    <property type="nucleotide sequence ID" value="NZ_CP070496.1"/>
</dbReference>
<organism evidence="3 4">
    <name type="scientific">Natronoglycomyces albus</name>
    <dbReference type="NCBI Taxonomy" id="2811108"/>
    <lineage>
        <taxon>Bacteria</taxon>
        <taxon>Bacillati</taxon>
        <taxon>Actinomycetota</taxon>
        <taxon>Actinomycetes</taxon>
        <taxon>Glycomycetales</taxon>
        <taxon>Glycomycetaceae</taxon>
        <taxon>Natronoglycomyces</taxon>
    </lineage>
</organism>
<dbReference type="EMBL" id="CP070496">
    <property type="protein sequence ID" value="QSB03988.1"/>
    <property type="molecule type" value="Genomic_DNA"/>
</dbReference>
<gene>
    <name evidence="3" type="ORF">JQS30_09140</name>
</gene>
<dbReference type="AlphaFoldDB" id="A0A895XQY6"/>
<sequence>MAYPPPQQQMHQPAGPPPRPGVVTAAVWLMYATAISLVISGIGFISMRGEVRDLAESAIRESGEQLSASDMEMIDTVVLMMLVLVAILLFVFASFYAILALLNSKAKRPARILTWILASIGLACCGLPGAFGQRDATMQVSSGDEQVEAEVMEAFEQAIPAWLEINEYIQLGLLLLGSILIIVFLALPAANQFFRKQPPAGGMPPGYPPHGYPPAGPNYPPQGPNYPPHNQGPTGYTDTSGPGNQ</sequence>
<feature type="transmembrane region" description="Helical" evidence="2">
    <location>
        <begin position="112"/>
        <end position="131"/>
    </location>
</feature>
<accession>A0A895XQY6</accession>
<protein>
    <submittedName>
        <fullName evidence="3">Uncharacterized protein</fullName>
    </submittedName>
</protein>
<feature type="compositionally biased region" description="Polar residues" evidence="1">
    <location>
        <begin position="234"/>
        <end position="245"/>
    </location>
</feature>
<dbReference type="KEGG" id="nav:JQS30_09140"/>
<evidence type="ECO:0000313" key="4">
    <source>
        <dbReference type="Proteomes" id="UP000662939"/>
    </source>
</evidence>
<evidence type="ECO:0000313" key="3">
    <source>
        <dbReference type="EMBL" id="QSB03988.1"/>
    </source>
</evidence>
<feature type="transmembrane region" description="Helical" evidence="2">
    <location>
        <begin position="168"/>
        <end position="187"/>
    </location>
</feature>
<keyword evidence="2" id="KW-0472">Membrane</keyword>
<name>A0A895XQY6_9ACTN</name>
<keyword evidence="2" id="KW-0812">Transmembrane</keyword>
<proteinExistence type="predicted"/>
<feature type="transmembrane region" description="Helical" evidence="2">
    <location>
        <begin position="21"/>
        <end position="45"/>
    </location>
</feature>
<feature type="transmembrane region" description="Helical" evidence="2">
    <location>
        <begin position="77"/>
        <end position="100"/>
    </location>
</feature>
<keyword evidence="4" id="KW-1185">Reference proteome</keyword>
<evidence type="ECO:0000256" key="1">
    <source>
        <dbReference type="SAM" id="MobiDB-lite"/>
    </source>
</evidence>
<feature type="compositionally biased region" description="Pro residues" evidence="1">
    <location>
        <begin position="201"/>
        <end position="227"/>
    </location>
</feature>
<feature type="region of interest" description="Disordered" evidence="1">
    <location>
        <begin position="201"/>
        <end position="245"/>
    </location>
</feature>